<evidence type="ECO:0000259" key="7">
    <source>
        <dbReference type="Pfam" id="PF01895"/>
    </source>
</evidence>
<dbReference type="EMBL" id="RJVG01000007">
    <property type="protein sequence ID" value="ROR27269.1"/>
    <property type="molecule type" value="Genomic_DNA"/>
</dbReference>
<dbReference type="PANTHER" id="PTHR10010:SF46">
    <property type="entry name" value="SODIUM-DEPENDENT PHOSPHATE TRANSPORT PROTEIN 2B"/>
    <property type="match status" value="1"/>
</dbReference>
<evidence type="ECO:0000256" key="2">
    <source>
        <dbReference type="ARBA" id="ARBA00022475"/>
    </source>
</evidence>
<reference evidence="8 9" key="1">
    <citation type="submission" date="2018-11" db="EMBL/GenBank/DDBJ databases">
        <title>Genomic Encyclopedia of Type Strains, Phase IV (KMG-IV): sequencing the most valuable type-strain genomes for metagenomic binning, comparative biology and taxonomic classification.</title>
        <authorList>
            <person name="Goeker M."/>
        </authorList>
    </citation>
    <scope>NUCLEOTIDE SEQUENCE [LARGE SCALE GENOMIC DNA]</scope>
    <source>
        <strain evidence="8 9">DSM 26537</strain>
    </source>
</reference>
<dbReference type="OrthoDB" id="9763003at2"/>
<keyword evidence="4 6" id="KW-1133">Transmembrane helix</keyword>
<dbReference type="GO" id="GO:0044341">
    <property type="term" value="P:sodium-dependent phosphate transport"/>
    <property type="evidence" value="ECO:0007669"/>
    <property type="project" value="InterPro"/>
</dbReference>
<feature type="domain" description="PhoU" evidence="7">
    <location>
        <begin position="449"/>
        <end position="530"/>
    </location>
</feature>
<protein>
    <submittedName>
        <fullName evidence="8">Phosphate:Na+ symporter</fullName>
    </submittedName>
</protein>
<dbReference type="SUPFAM" id="SSF109755">
    <property type="entry name" value="PhoU-like"/>
    <property type="match status" value="1"/>
</dbReference>
<dbReference type="GO" id="GO:0005436">
    <property type="term" value="F:sodium:phosphate symporter activity"/>
    <property type="evidence" value="ECO:0007669"/>
    <property type="project" value="InterPro"/>
</dbReference>
<accession>A0A3N1XKN1</accession>
<evidence type="ECO:0000256" key="3">
    <source>
        <dbReference type="ARBA" id="ARBA00022692"/>
    </source>
</evidence>
<dbReference type="NCBIfam" id="NF037997">
    <property type="entry name" value="Na_Pi_symport"/>
    <property type="match status" value="1"/>
</dbReference>
<feature type="transmembrane region" description="Helical" evidence="6">
    <location>
        <begin position="131"/>
        <end position="149"/>
    </location>
</feature>
<dbReference type="Proteomes" id="UP000273083">
    <property type="component" value="Unassembled WGS sequence"/>
</dbReference>
<feature type="transmembrane region" description="Helical" evidence="6">
    <location>
        <begin position="244"/>
        <end position="263"/>
    </location>
</feature>
<evidence type="ECO:0000313" key="8">
    <source>
        <dbReference type="EMBL" id="ROR27269.1"/>
    </source>
</evidence>
<sequence length="531" mass="58583">MKITDIFLLLGGLALFLYGMHIMGEGLELVAGNQLKRILEKLTTNRFMGMLVGLVTTAIIQSSSATTVMLVGFVNAKLMNLTQAVGVIMGANIGTTVTAQLIALDIKLIAPVIAFLGIIFVLFSKKKKTNYIGQILVGLGMLFIGMGSMSDAMSPLRDIPEFRQFMTNFSNPFMGILAGTVFTSLIQSSSASVGILQALAAQGLLGIDGAMYVVFGQNIGTCITSLLSSIGTNKNAKRVATCHVLFNVIGTIIFVVVSFMLPLDEWMIALAPGDVVKQIANLHTVFNLSVTLLLLPFSNQLAKLSTLIIKGEDSVEDGMKLEFIETGKFLDSNISIANVEAELNRMISLSKNNLELAMSEFNNPDKNMLGKVNYQEEIINFLHREIIKSIVKTNSMPLAESSAAQLNHFYIITNNLERIADHTQNIAEHVQHCQERKFIFSSKGLEELNLMKKTVLNMFGIAMDKNLTHGERHEKVYMLEEQVDNYTTKFKENHIDRMAKGDCDFETGIVYDEMLTDLERIADHLMNIAEA</sequence>
<keyword evidence="9" id="KW-1185">Reference proteome</keyword>
<evidence type="ECO:0000313" key="9">
    <source>
        <dbReference type="Proteomes" id="UP000273083"/>
    </source>
</evidence>
<dbReference type="AlphaFoldDB" id="A0A3N1XKN1"/>
<gene>
    <name evidence="8" type="ORF">EDD66_107183</name>
</gene>
<dbReference type="Pfam" id="PF02690">
    <property type="entry name" value="Na_Pi_cotrans"/>
    <property type="match status" value="2"/>
</dbReference>
<feature type="transmembrane region" description="Helical" evidence="6">
    <location>
        <begin position="108"/>
        <end position="124"/>
    </location>
</feature>
<dbReference type="RefSeq" id="WP_123609958.1">
    <property type="nucleotide sequence ID" value="NZ_RJVG01000007.1"/>
</dbReference>
<dbReference type="Pfam" id="PF01895">
    <property type="entry name" value="PhoU"/>
    <property type="match status" value="2"/>
</dbReference>
<dbReference type="NCBIfam" id="TIGR00704">
    <property type="entry name" value="NaPi_cotrn_rel"/>
    <property type="match status" value="1"/>
</dbReference>
<keyword evidence="2" id="KW-1003">Cell membrane</keyword>
<dbReference type="GO" id="GO:0005886">
    <property type="term" value="C:plasma membrane"/>
    <property type="evidence" value="ECO:0007669"/>
    <property type="project" value="UniProtKB-SubCell"/>
</dbReference>
<keyword evidence="3 6" id="KW-0812">Transmembrane</keyword>
<dbReference type="InterPro" id="IPR003841">
    <property type="entry name" value="Na/Pi_transpt"/>
</dbReference>
<dbReference type="InterPro" id="IPR026022">
    <property type="entry name" value="PhoU_dom"/>
</dbReference>
<comment type="subcellular location">
    <subcellularLocation>
        <location evidence="1">Cell membrane</location>
        <topology evidence="1">Multi-pass membrane protein</topology>
    </subcellularLocation>
</comment>
<evidence type="ECO:0000256" key="1">
    <source>
        <dbReference type="ARBA" id="ARBA00004651"/>
    </source>
</evidence>
<evidence type="ECO:0000256" key="5">
    <source>
        <dbReference type="ARBA" id="ARBA00023136"/>
    </source>
</evidence>
<dbReference type="Gene3D" id="1.20.58.220">
    <property type="entry name" value="Phosphate transport system protein phou homolog 2, domain 2"/>
    <property type="match status" value="1"/>
</dbReference>
<feature type="domain" description="PhoU" evidence="7">
    <location>
        <begin position="343"/>
        <end position="430"/>
    </location>
</feature>
<evidence type="ECO:0000256" key="6">
    <source>
        <dbReference type="SAM" id="Phobius"/>
    </source>
</evidence>
<comment type="caution">
    <text evidence="8">The sequence shown here is derived from an EMBL/GenBank/DDBJ whole genome shotgun (WGS) entry which is preliminary data.</text>
</comment>
<feature type="transmembrane region" description="Helical" evidence="6">
    <location>
        <begin position="81"/>
        <end position="102"/>
    </location>
</feature>
<proteinExistence type="predicted"/>
<name>A0A3N1XKN1_9FIRM</name>
<keyword evidence="5 6" id="KW-0472">Membrane</keyword>
<organism evidence="8 9">
    <name type="scientific">Mobilisporobacter senegalensis</name>
    <dbReference type="NCBI Taxonomy" id="1329262"/>
    <lineage>
        <taxon>Bacteria</taxon>
        <taxon>Bacillati</taxon>
        <taxon>Bacillota</taxon>
        <taxon>Clostridia</taxon>
        <taxon>Lachnospirales</taxon>
        <taxon>Lachnospiraceae</taxon>
        <taxon>Mobilisporobacter</taxon>
    </lineage>
</organism>
<dbReference type="InterPro" id="IPR038078">
    <property type="entry name" value="PhoU-like_sf"/>
</dbReference>
<evidence type="ECO:0000256" key="4">
    <source>
        <dbReference type="ARBA" id="ARBA00022989"/>
    </source>
</evidence>
<dbReference type="PANTHER" id="PTHR10010">
    <property type="entry name" value="SOLUTE CARRIER FAMILY 34 SODIUM PHOSPHATE , MEMBER 2-RELATED"/>
    <property type="match status" value="1"/>
</dbReference>
<feature type="transmembrane region" description="Helical" evidence="6">
    <location>
        <begin position="48"/>
        <end position="74"/>
    </location>
</feature>
<dbReference type="InterPro" id="IPR004633">
    <property type="entry name" value="NaPi_cotrn-rel/YqeW-like"/>
</dbReference>